<dbReference type="SUPFAM" id="SSF53098">
    <property type="entry name" value="Ribonuclease H-like"/>
    <property type="match status" value="1"/>
</dbReference>
<organism evidence="2 3">
    <name type="scientific">Araneus ventricosus</name>
    <name type="common">Orbweaver spider</name>
    <name type="synonym">Epeira ventricosa</name>
    <dbReference type="NCBI Taxonomy" id="182803"/>
    <lineage>
        <taxon>Eukaryota</taxon>
        <taxon>Metazoa</taxon>
        <taxon>Ecdysozoa</taxon>
        <taxon>Arthropoda</taxon>
        <taxon>Chelicerata</taxon>
        <taxon>Arachnida</taxon>
        <taxon>Araneae</taxon>
        <taxon>Araneomorphae</taxon>
        <taxon>Entelegynae</taxon>
        <taxon>Araneoidea</taxon>
        <taxon>Araneidae</taxon>
        <taxon>Araneus</taxon>
    </lineage>
</organism>
<evidence type="ECO:0000259" key="1">
    <source>
        <dbReference type="PROSITE" id="PS50878"/>
    </source>
</evidence>
<gene>
    <name evidence="2" type="primary">TY3B-I_167</name>
    <name evidence="2" type="ORF">AVEN_98904_1</name>
</gene>
<dbReference type="CDD" id="cd01647">
    <property type="entry name" value="RT_LTR"/>
    <property type="match status" value="1"/>
</dbReference>
<dbReference type="Pfam" id="PF00078">
    <property type="entry name" value="RVT_1"/>
    <property type="match status" value="1"/>
</dbReference>
<reference evidence="2 3" key="1">
    <citation type="journal article" date="2019" name="Sci. Rep.">
        <title>Orb-weaving spider Araneus ventricosus genome elucidates the spidroin gene catalogue.</title>
        <authorList>
            <person name="Kono N."/>
            <person name="Nakamura H."/>
            <person name="Ohtoshi R."/>
            <person name="Moran D.A.P."/>
            <person name="Shinohara A."/>
            <person name="Yoshida Y."/>
            <person name="Fujiwara M."/>
            <person name="Mori M."/>
            <person name="Tomita M."/>
            <person name="Arakawa K."/>
        </authorList>
    </citation>
    <scope>NUCLEOTIDE SEQUENCE [LARGE SCALE GENOMIC DNA]</scope>
</reference>
<comment type="caution">
    <text evidence="2">The sequence shown here is derived from an EMBL/GenBank/DDBJ whole genome shotgun (WGS) entry which is preliminary data.</text>
</comment>
<dbReference type="Proteomes" id="UP000499080">
    <property type="component" value="Unassembled WGS sequence"/>
</dbReference>
<dbReference type="GO" id="GO:0071897">
    <property type="term" value="P:DNA biosynthetic process"/>
    <property type="evidence" value="ECO:0007669"/>
    <property type="project" value="UniProtKB-ARBA"/>
</dbReference>
<keyword evidence="3" id="KW-1185">Reference proteome</keyword>
<dbReference type="InterPro" id="IPR012337">
    <property type="entry name" value="RNaseH-like_sf"/>
</dbReference>
<evidence type="ECO:0000313" key="2">
    <source>
        <dbReference type="EMBL" id="GBM45061.1"/>
    </source>
</evidence>
<dbReference type="InterPro" id="IPR050951">
    <property type="entry name" value="Retrovirus_Pol_polyprotein"/>
</dbReference>
<dbReference type="Gene3D" id="3.10.10.10">
    <property type="entry name" value="HIV Type 1 Reverse Transcriptase, subunit A, domain 1"/>
    <property type="match status" value="1"/>
</dbReference>
<dbReference type="SUPFAM" id="SSF56672">
    <property type="entry name" value="DNA/RNA polymerases"/>
    <property type="match status" value="1"/>
</dbReference>
<dbReference type="AlphaFoldDB" id="A0A4Y2FV76"/>
<dbReference type="OrthoDB" id="6423797at2759"/>
<feature type="domain" description="Reverse transcriptase" evidence="1">
    <location>
        <begin position="1"/>
        <end position="177"/>
    </location>
</feature>
<dbReference type="InterPro" id="IPR043128">
    <property type="entry name" value="Rev_trsase/Diguanyl_cyclase"/>
</dbReference>
<proteinExistence type="predicted"/>
<dbReference type="PANTHER" id="PTHR37984">
    <property type="entry name" value="PROTEIN CBG26694"/>
    <property type="match status" value="1"/>
</dbReference>
<sequence>MVKKKDGTSGMCIDYRKLNQKIVKDKFPLPIIEDVLDTLQEAKVYTTLDLRNSYFHVDDEEDCRQFTSFIVRDRQFKFNKVPFGLSTSPGVFQRYVTSTFRDLTRLGIVISYMDDIIVIKDEMEGLQKLKIVFKVVKKYVLEIRCERSLKVLMVYFTKWPEAIPIPDQEASTVAKELVRICVSCYDVPMILHSDQGTNVNPALFTEL</sequence>
<dbReference type="PROSITE" id="PS50878">
    <property type="entry name" value="RT_POL"/>
    <property type="match status" value="1"/>
</dbReference>
<dbReference type="PANTHER" id="PTHR37984:SF5">
    <property type="entry name" value="PROTEIN NYNRIN-LIKE"/>
    <property type="match status" value="1"/>
</dbReference>
<accession>A0A4Y2FV76</accession>
<dbReference type="InterPro" id="IPR043502">
    <property type="entry name" value="DNA/RNA_pol_sf"/>
</dbReference>
<dbReference type="InterPro" id="IPR000477">
    <property type="entry name" value="RT_dom"/>
</dbReference>
<name>A0A4Y2FV76_ARAVE</name>
<evidence type="ECO:0000313" key="3">
    <source>
        <dbReference type="Proteomes" id="UP000499080"/>
    </source>
</evidence>
<dbReference type="EMBL" id="BGPR01001087">
    <property type="protein sequence ID" value="GBM45061.1"/>
    <property type="molecule type" value="Genomic_DNA"/>
</dbReference>
<protein>
    <submittedName>
        <fullName evidence="2">Transposon Ty3-I Gag-Pol polyprotein</fullName>
    </submittedName>
</protein>
<dbReference type="GO" id="GO:0042575">
    <property type="term" value="C:DNA polymerase complex"/>
    <property type="evidence" value="ECO:0007669"/>
    <property type="project" value="UniProtKB-ARBA"/>
</dbReference>
<dbReference type="Gene3D" id="3.30.70.270">
    <property type="match status" value="1"/>
</dbReference>